<feature type="domain" description="Response regulatory" evidence="8">
    <location>
        <begin position="5"/>
        <end position="118"/>
    </location>
</feature>
<sequence length="232" mass="25938">MAGVKILVVDDEPSISEVVKLYLVREGFDATVVDDGQSALNLLESDPPDLLILDVMLPGVDGYEITRQVRATSSIPIILLTARRDEIDRILGLELGADDYVVKPFSTRELVSRVKAVLRRTQQAPAPPGGDQPVTCGNIHIDPRTRRATVAGKEIPLTVKEFDLLWMFTSHPNQVFSRNQLLDQVWGVSEFIDASTVTVHVRRLREKIEQDPSSPQHIITVWGVGYRFETEE</sequence>
<dbReference type="EMBL" id="VXRG01000142">
    <property type="protein sequence ID" value="MXY95280.1"/>
    <property type="molecule type" value="Genomic_DNA"/>
</dbReference>
<dbReference type="Gene3D" id="1.10.10.10">
    <property type="entry name" value="Winged helix-like DNA-binding domain superfamily/Winged helix DNA-binding domain"/>
    <property type="match status" value="1"/>
</dbReference>
<dbReference type="PANTHER" id="PTHR48111:SF40">
    <property type="entry name" value="PHOSPHATE REGULON TRANSCRIPTIONAL REGULATORY PROTEIN PHOB"/>
    <property type="match status" value="1"/>
</dbReference>
<dbReference type="SMART" id="SM00448">
    <property type="entry name" value="REC"/>
    <property type="match status" value="1"/>
</dbReference>
<dbReference type="PANTHER" id="PTHR48111">
    <property type="entry name" value="REGULATOR OF RPOS"/>
    <property type="match status" value="1"/>
</dbReference>
<dbReference type="FunFam" id="1.10.10.10:FF:000018">
    <property type="entry name" value="DNA-binding response regulator ResD"/>
    <property type="match status" value="1"/>
</dbReference>
<dbReference type="Gene3D" id="3.40.50.2300">
    <property type="match status" value="1"/>
</dbReference>
<organism evidence="10">
    <name type="scientific">Caldilineaceae bacterium SB0664_bin_27</name>
    <dbReference type="NCBI Taxonomy" id="2605260"/>
    <lineage>
        <taxon>Bacteria</taxon>
        <taxon>Bacillati</taxon>
        <taxon>Chloroflexota</taxon>
        <taxon>Caldilineae</taxon>
        <taxon>Caldilineales</taxon>
        <taxon>Caldilineaceae</taxon>
    </lineage>
</organism>
<dbReference type="InterPro" id="IPR036388">
    <property type="entry name" value="WH-like_DNA-bd_sf"/>
</dbReference>
<dbReference type="Pfam" id="PF00072">
    <property type="entry name" value="Response_reg"/>
    <property type="match status" value="1"/>
</dbReference>
<feature type="modified residue" description="4-aspartylphosphate" evidence="6">
    <location>
        <position position="54"/>
    </location>
</feature>
<dbReference type="PROSITE" id="PS51755">
    <property type="entry name" value="OMPR_PHOB"/>
    <property type="match status" value="1"/>
</dbReference>
<evidence type="ECO:0000259" key="9">
    <source>
        <dbReference type="PROSITE" id="PS51755"/>
    </source>
</evidence>
<evidence type="ECO:0000259" key="8">
    <source>
        <dbReference type="PROSITE" id="PS50110"/>
    </source>
</evidence>
<keyword evidence="1 6" id="KW-0597">Phosphoprotein</keyword>
<dbReference type="GO" id="GO:0000976">
    <property type="term" value="F:transcription cis-regulatory region binding"/>
    <property type="evidence" value="ECO:0007669"/>
    <property type="project" value="TreeGrafter"/>
</dbReference>
<feature type="domain" description="OmpR/PhoB-type" evidence="9">
    <location>
        <begin position="131"/>
        <end position="230"/>
    </location>
</feature>
<keyword evidence="2" id="KW-0902">Two-component regulatory system</keyword>
<dbReference type="Pfam" id="PF00486">
    <property type="entry name" value="Trans_reg_C"/>
    <property type="match status" value="1"/>
</dbReference>
<proteinExistence type="predicted"/>
<evidence type="ECO:0000256" key="4">
    <source>
        <dbReference type="ARBA" id="ARBA00023125"/>
    </source>
</evidence>
<dbReference type="InterPro" id="IPR001867">
    <property type="entry name" value="OmpR/PhoB-type_DNA-bd"/>
</dbReference>
<dbReference type="AlphaFoldDB" id="A0A6B0YW42"/>
<dbReference type="InterPro" id="IPR011006">
    <property type="entry name" value="CheY-like_superfamily"/>
</dbReference>
<accession>A0A6B0YW42</accession>
<keyword evidence="3" id="KW-0805">Transcription regulation</keyword>
<protein>
    <submittedName>
        <fullName evidence="10">Response regulator transcription factor</fullName>
    </submittedName>
</protein>
<reference evidence="10" key="1">
    <citation type="submission" date="2019-09" db="EMBL/GenBank/DDBJ databases">
        <title>Characterisation of the sponge microbiome using genome-centric metagenomics.</title>
        <authorList>
            <person name="Engelberts J.P."/>
            <person name="Robbins S.J."/>
            <person name="De Goeij J.M."/>
            <person name="Aranda M."/>
            <person name="Bell S.C."/>
            <person name="Webster N.S."/>
        </authorList>
    </citation>
    <scope>NUCLEOTIDE SEQUENCE</scope>
    <source>
        <strain evidence="10">SB0664_bin_27</strain>
    </source>
</reference>
<dbReference type="GO" id="GO:0032993">
    <property type="term" value="C:protein-DNA complex"/>
    <property type="evidence" value="ECO:0007669"/>
    <property type="project" value="TreeGrafter"/>
</dbReference>
<evidence type="ECO:0000256" key="3">
    <source>
        <dbReference type="ARBA" id="ARBA00023015"/>
    </source>
</evidence>
<evidence type="ECO:0000256" key="2">
    <source>
        <dbReference type="ARBA" id="ARBA00023012"/>
    </source>
</evidence>
<keyword evidence="5" id="KW-0804">Transcription</keyword>
<evidence type="ECO:0000256" key="5">
    <source>
        <dbReference type="ARBA" id="ARBA00023163"/>
    </source>
</evidence>
<evidence type="ECO:0000256" key="6">
    <source>
        <dbReference type="PROSITE-ProRule" id="PRU00169"/>
    </source>
</evidence>
<evidence type="ECO:0000313" key="10">
    <source>
        <dbReference type="EMBL" id="MXY95280.1"/>
    </source>
</evidence>
<evidence type="ECO:0000256" key="7">
    <source>
        <dbReference type="PROSITE-ProRule" id="PRU01091"/>
    </source>
</evidence>
<dbReference type="CDD" id="cd00383">
    <property type="entry name" value="trans_reg_C"/>
    <property type="match status" value="1"/>
</dbReference>
<dbReference type="InterPro" id="IPR001789">
    <property type="entry name" value="Sig_transdc_resp-reg_receiver"/>
</dbReference>
<comment type="caution">
    <text evidence="10">The sequence shown here is derived from an EMBL/GenBank/DDBJ whole genome shotgun (WGS) entry which is preliminary data.</text>
</comment>
<dbReference type="SUPFAM" id="SSF52172">
    <property type="entry name" value="CheY-like"/>
    <property type="match status" value="1"/>
</dbReference>
<evidence type="ECO:0000256" key="1">
    <source>
        <dbReference type="ARBA" id="ARBA00022553"/>
    </source>
</evidence>
<dbReference type="SMART" id="SM00862">
    <property type="entry name" value="Trans_reg_C"/>
    <property type="match status" value="1"/>
</dbReference>
<dbReference type="PROSITE" id="PS50110">
    <property type="entry name" value="RESPONSE_REGULATORY"/>
    <property type="match status" value="1"/>
</dbReference>
<dbReference type="Gene3D" id="6.10.250.690">
    <property type="match status" value="1"/>
</dbReference>
<dbReference type="FunFam" id="3.40.50.2300:FF:000001">
    <property type="entry name" value="DNA-binding response regulator PhoB"/>
    <property type="match status" value="1"/>
</dbReference>
<dbReference type="GO" id="GO:0000156">
    <property type="term" value="F:phosphorelay response regulator activity"/>
    <property type="evidence" value="ECO:0007669"/>
    <property type="project" value="TreeGrafter"/>
</dbReference>
<dbReference type="GO" id="GO:0006355">
    <property type="term" value="P:regulation of DNA-templated transcription"/>
    <property type="evidence" value="ECO:0007669"/>
    <property type="project" value="InterPro"/>
</dbReference>
<gene>
    <name evidence="10" type="ORF">F4Y42_17700</name>
</gene>
<dbReference type="GO" id="GO:0005829">
    <property type="term" value="C:cytosol"/>
    <property type="evidence" value="ECO:0007669"/>
    <property type="project" value="TreeGrafter"/>
</dbReference>
<keyword evidence="4 7" id="KW-0238">DNA-binding</keyword>
<name>A0A6B0YW42_9CHLR</name>
<feature type="DNA-binding region" description="OmpR/PhoB-type" evidence="7">
    <location>
        <begin position="131"/>
        <end position="230"/>
    </location>
</feature>
<dbReference type="InterPro" id="IPR039420">
    <property type="entry name" value="WalR-like"/>
</dbReference>